<keyword evidence="4" id="KW-0995">Kinetochore</keyword>
<keyword evidence="5" id="KW-0539">Nucleus</keyword>
<dbReference type="Pfam" id="PF05837">
    <property type="entry name" value="CENP-H"/>
    <property type="match status" value="1"/>
</dbReference>
<evidence type="ECO:0000256" key="4">
    <source>
        <dbReference type="ARBA" id="ARBA00022838"/>
    </source>
</evidence>
<dbReference type="GO" id="GO:0007059">
    <property type="term" value="P:chromosome segregation"/>
    <property type="evidence" value="ECO:0007669"/>
    <property type="project" value="TreeGrafter"/>
</dbReference>
<comment type="similarity">
    <text evidence="7">Belongs to the CENP-H/MCM16 family.</text>
</comment>
<keyword evidence="10" id="KW-1185">Reference proteome</keyword>
<dbReference type="GO" id="GO:0005634">
    <property type="term" value="C:nucleus"/>
    <property type="evidence" value="ECO:0007669"/>
    <property type="project" value="UniProtKB-SubCell"/>
</dbReference>
<evidence type="ECO:0000313" key="9">
    <source>
        <dbReference type="EMBL" id="KAK0656019.1"/>
    </source>
</evidence>
<evidence type="ECO:0000256" key="6">
    <source>
        <dbReference type="ARBA" id="ARBA00023328"/>
    </source>
</evidence>
<comment type="subcellular location">
    <subcellularLocation>
        <location evidence="2">Chromosome</location>
        <location evidence="2">Centromere</location>
        <location evidence="2">Kinetochore</location>
    </subcellularLocation>
    <subcellularLocation>
        <location evidence="1">Nucleus</location>
    </subcellularLocation>
</comment>
<evidence type="ECO:0000259" key="8">
    <source>
        <dbReference type="Pfam" id="PF05837"/>
    </source>
</evidence>
<comment type="caution">
    <text evidence="9">The sequence shown here is derived from an EMBL/GenBank/DDBJ whole genome shotgun (WGS) entry which is preliminary data.</text>
</comment>
<dbReference type="GO" id="GO:0007052">
    <property type="term" value="P:mitotic spindle organization"/>
    <property type="evidence" value="ECO:0007669"/>
    <property type="project" value="TreeGrafter"/>
</dbReference>
<dbReference type="PANTHER" id="PTHR48122:SF1">
    <property type="entry name" value="CENTROMERE PROTEIN H"/>
    <property type="match status" value="1"/>
</dbReference>
<keyword evidence="3" id="KW-0158">Chromosome</keyword>
<dbReference type="PANTHER" id="PTHR48122">
    <property type="entry name" value="CENTROMERE PROTEIN H"/>
    <property type="match status" value="1"/>
</dbReference>
<dbReference type="GO" id="GO:0051382">
    <property type="term" value="P:kinetochore assembly"/>
    <property type="evidence" value="ECO:0007669"/>
    <property type="project" value="InterPro"/>
</dbReference>
<keyword evidence="6" id="KW-0137">Centromere</keyword>
<feature type="domain" description="Centromere protein H C-terminal" evidence="8">
    <location>
        <begin position="20"/>
        <end position="222"/>
    </location>
</feature>
<reference evidence="9" key="1">
    <citation type="submission" date="2023-06" db="EMBL/GenBank/DDBJ databases">
        <title>Genome-scale phylogeny and comparative genomics of the fungal order Sordariales.</title>
        <authorList>
            <consortium name="Lawrence Berkeley National Laboratory"/>
            <person name="Hensen N."/>
            <person name="Bonometti L."/>
            <person name="Westerberg I."/>
            <person name="Brannstrom I.O."/>
            <person name="Guillou S."/>
            <person name="Cros-Aarteil S."/>
            <person name="Calhoun S."/>
            <person name="Haridas S."/>
            <person name="Kuo A."/>
            <person name="Mondo S."/>
            <person name="Pangilinan J."/>
            <person name="Riley R."/>
            <person name="Labutti K."/>
            <person name="Andreopoulos B."/>
            <person name="Lipzen A."/>
            <person name="Chen C."/>
            <person name="Yanf M."/>
            <person name="Daum C."/>
            <person name="Ng V."/>
            <person name="Clum A."/>
            <person name="Steindorff A."/>
            <person name="Ohm R."/>
            <person name="Martin F."/>
            <person name="Silar P."/>
            <person name="Natvig D."/>
            <person name="Lalanne C."/>
            <person name="Gautier V."/>
            <person name="Ament-Velasquez S.L."/>
            <person name="Kruys A."/>
            <person name="Hutchinson M.I."/>
            <person name="Powell A.J."/>
            <person name="Barry K."/>
            <person name="Miller A.N."/>
            <person name="Grigoriev I.V."/>
            <person name="Debuchy R."/>
            <person name="Gladieux P."/>
            <person name="Thoren M.H."/>
            <person name="Johannesson H."/>
        </authorList>
    </citation>
    <scope>NUCLEOTIDE SEQUENCE</scope>
    <source>
        <strain evidence="9">SMH2532-1</strain>
    </source>
</reference>
<accession>A0AA39YP25</accession>
<dbReference type="GO" id="GO:0043515">
    <property type="term" value="F:kinetochore binding"/>
    <property type="evidence" value="ECO:0007669"/>
    <property type="project" value="TreeGrafter"/>
</dbReference>
<gene>
    <name evidence="9" type="ORF">B0T16DRAFT_398323</name>
</gene>
<dbReference type="EMBL" id="JAULSV010000001">
    <property type="protein sequence ID" value="KAK0656019.1"/>
    <property type="molecule type" value="Genomic_DNA"/>
</dbReference>
<evidence type="ECO:0000256" key="7">
    <source>
        <dbReference type="ARBA" id="ARBA00025735"/>
    </source>
</evidence>
<protein>
    <submittedName>
        <fullName evidence="9">Centromere protein H (CENP-H)-domain-containing protein</fullName>
    </submittedName>
</protein>
<proteinExistence type="inferred from homology"/>
<evidence type="ECO:0000313" key="10">
    <source>
        <dbReference type="Proteomes" id="UP001174936"/>
    </source>
</evidence>
<sequence>MPLETEPDHSAPVLSPPEQRALELYDKLCDLQLQLALLRARQEYVPDHSSKAASFGPGALQPRLLDAKAALGLRNDVLESVLIIEPTLKAAHNATHSSPVERDLLPHVQRRELAGTEEAKHHRVVRETTDSLDELELEGKRVSRRNGAVAAELLQLAEYNRSPIAKVSYGKQFSGEIAALEQGMKSSRKRWKFMKGAASAIVAGSGIDWVRDERLRGIVLDSADEEAVGRI</sequence>
<dbReference type="GO" id="GO:0000776">
    <property type="term" value="C:kinetochore"/>
    <property type="evidence" value="ECO:0007669"/>
    <property type="project" value="UniProtKB-KW"/>
</dbReference>
<dbReference type="InterPro" id="IPR040034">
    <property type="entry name" value="CENP-H"/>
</dbReference>
<organism evidence="9 10">
    <name type="scientific">Cercophora newfieldiana</name>
    <dbReference type="NCBI Taxonomy" id="92897"/>
    <lineage>
        <taxon>Eukaryota</taxon>
        <taxon>Fungi</taxon>
        <taxon>Dikarya</taxon>
        <taxon>Ascomycota</taxon>
        <taxon>Pezizomycotina</taxon>
        <taxon>Sordariomycetes</taxon>
        <taxon>Sordariomycetidae</taxon>
        <taxon>Sordariales</taxon>
        <taxon>Lasiosphaeriaceae</taxon>
        <taxon>Cercophora</taxon>
    </lineage>
</organism>
<dbReference type="InterPro" id="IPR008426">
    <property type="entry name" value="CENP-H_C"/>
</dbReference>
<dbReference type="Proteomes" id="UP001174936">
    <property type="component" value="Unassembled WGS sequence"/>
</dbReference>
<evidence type="ECO:0000256" key="3">
    <source>
        <dbReference type="ARBA" id="ARBA00022454"/>
    </source>
</evidence>
<name>A0AA39YP25_9PEZI</name>
<evidence type="ECO:0000256" key="2">
    <source>
        <dbReference type="ARBA" id="ARBA00004629"/>
    </source>
</evidence>
<evidence type="ECO:0000256" key="5">
    <source>
        <dbReference type="ARBA" id="ARBA00023242"/>
    </source>
</evidence>
<evidence type="ECO:0000256" key="1">
    <source>
        <dbReference type="ARBA" id="ARBA00004123"/>
    </source>
</evidence>
<dbReference type="AlphaFoldDB" id="A0AA39YP25"/>